<dbReference type="eggNOG" id="ENOG5034A1M">
    <property type="taxonomic scope" value="Bacteria"/>
</dbReference>
<reference evidence="2" key="3">
    <citation type="submission" date="2016-10" db="EMBL/GenBank/DDBJ databases">
        <authorList>
            <person name="See-Too W.S."/>
        </authorList>
    </citation>
    <scope>NUCLEOTIDE SEQUENCE</scope>
    <source>
        <strain evidence="2">DSM 14505</strain>
    </source>
</reference>
<dbReference type="Proteomes" id="UP000092661">
    <property type="component" value="Chromosome"/>
</dbReference>
<dbReference type="GO" id="GO:0003677">
    <property type="term" value="F:DNA binding"/>
    <property type="evidence" value="ECO:0007669"/>
    <property type="project" value="InterPro"/>
</dbReference>
<dbReference type="Gene3D" id="1.10.260.40">
    <property type="entry name" value="lambda repressor-like DNA-binding domains"/>
    <property type="match status" value="1"/>
</dbReference>
<organism evidence="3 4">
    <name type="scientific">Planococcus antarcticus DSM 14505</name>
    <dbReference type="NCBI Taxonomy" id="1185653"/>
    <lineage>
        <taxon>Bacteria</taxon>
        <taxon>Bacillati</taxon>
        <taxon>Bacillota</taxon>
        <taxon>Bacilli</taxon>
        <taxon>Bacillales</taxon>
        <taxon>Caryophanaceae</taxon>
        <taxon>Planococcus</taxon>
    </lineage>
</organism>
<dbReference type="InterPro" id="IPR010982">
    <property type="entry name" value="Lambda_DNA-bd_dom_sf"/>
</dbReference>
<evidence type="ECO:0000313" key="3">
    <source>
        <dbReference type="EMBL" id="EIM05075.1"/>
    </source>
</evidence>
<feature type="domain" description="HTH cro/C1-type" evidence="1">
    <location>
        <begin position="34"/>
        <end position="92"/>
    </location>
</feature>
<dbReference type="Proteomes" id="UP000004725">
    <property type="component" value="Unassembled WGS sequence"/>
</dbReference>
<keyword evidence="5" id="KW-1185">Reference proteome</keyword>
<evidence type="ECO:0000313" key="4">
    <source>
        <dbReference type="Proteomes" id="UP000004725"/>
    </source>
</evidence>
<evidence type="ECO:0000259" key="1">
    <source>
        <dbReference type="PROSITE" id="PS50943"/>
    </source>
</evidence>
<dbReference type="EMBL" id="CP016534">
    <property type="protein sequence ID" value="ANU10865.1"/>
    <property type="molecule type" value="Genomic_DNA"/>
</dbReference>
<protein>
    <recommendedName>
        <fullName evidence="1">HTH cro/C1-type domain-containing protein</fullName>
    </recommendedName>
</protein>
<dbReference type="SUPFAM" id="SSF47413">
    <property type="entry name" value="lambda repressor-like DNA-binding domains"/>
    <property type="match status" value="1"/>
</dbReference>
<dbReference type="InterPro" id="IPR001387">
    <property type="entry name" value="Cro/C1-type_HTH"/>
</dbReference>
<reference evidence="3 4" key="1">
    <citation type="journal article" date="2012" name="J. Bacteriol.">
        <title>Genome Sequence of the Antarctic Psychrophile Bacterium Planococcus antarcticus DSM 14505.</title>
        <authorList>
            <person name="Margolles A."/>
            <person name="Gueimonde M."/>
            <person name="Sanchez B."/>
        </authorList>
    </citation>
    <scope>NUCLEOTIDE SEQUENCE [LARGE SCALE GENOMIC DNA]</scope>
    <source>
        <strain evidence="3 4">DSM 14505</strain>
    </source>
</reference>
<dbReference type="AlphaFoldDB" id="A0A1C7DHC2"/>
<proteinExistence type="predicted"/>
<sequence>MANKNYNDVMGILRQVPKVNEHLNKISVIMGKKILKRRLELGLTQKEVVAMIKEHGDTFTQATLSKIESGADNIKSETYDKVFVALGGLEDLTPTFKENPKGKDLIHS</sequence>
<dbReference type="CDD" id="cd00093">
    <property type="entry name" value="HTH_XRE"/>
    <property type="match status" value="1"/>
</dbReference>
<name>A0A1C7DHC2_9BACL</name>
<dbReference type="OrthoDB" id="2933713at2"/>
<evidence type="ECO:0000313" key="2">
    <source>
        <dbReference type="EMBL" id="ANU10865.1"/>
    </source>
</evidence>
<evidence type="ECO:0000313" key="5">
    <source>
        <dbReference type="Proteomes" id="UP000092661"/>
    </source>
</evidence>
<accession>A0A1C7DHC2</accession>
<dbReference type="KEGG" id="pana:BBH88_11355"/>
<dbReference type="EMBL" id="AJYB01000094">
    <property type="protein sequence ID" value="EIM05075.1"/>
    <property type="molecule type" value="Genomic_DNA"/>
</dbReference>
<dbReference type="RefSeq" id="WP_006831551.1">
    <property type="nucleotide sequence ID" value="NZ_AJYB01000094.1"/>
</dbReference>
<gene>
    <name evidence="3" type="ORF">A1A1_18062</name>
    <name evidence="2" type="ORF">BBH88_11355</name>
</gene>
<dbReference type="SMART" id="SM00530">
    <property type="entry name" value="HTH_XRE"/>
    <property type="match status" value="1"/>
</dbReference>
<dbReference type="PROSITE" id="PS50943">
    <property type="entry name" value="HTH_CROC1"/>
    <property type="match status" value="1"/>
</dbReference>
<reference evidence="5" key="2">
    <citation type="submission" date="2016-07" db="EMBL/GenBank/DDBJ databases">
        <authorList>
            <person name="See-Too W.S."/>
        </authorList>
    </citation>
    <scope>NUCLEOTIDE SEQUENCE [LARGE SCALE GENOMIC DNA]</scope>
    <source>
        <strain evidence="5">DSM 14505</strain>
    </source>
</reference>
<dbReference type="Pfam" id="PF01381">
    <property type="entry name" value="HTH_3"/>
    <property type="match status" value="1"/>
</dbReference>